<dbReference type="Pfam" id="PF03704">
    <property type="entry name" value="BTAD"/>
    <property type="match status" value="1"/>
</dbReference>
<dbReference type="EMBL" id="JACHMH010000001">
    <property type="protein sequence ID" value="MBB4681310.1"/>
    <property type="molecule type" value="Genomic_DNA"/>
</dbReference>
<dbReference type="PANTHER" id="PTHR47691:SF3">
    <property type="entry name" value="HTH-TYPE TRANSCRIPTIONAL REGULATOR RV0890C-RELATED"/>
    <property type="match status" value="1"/>
</dbReference>
<dbReference type="GO" id="GO:0000160">
    <property type="term" value="P:phosphorelay signal transduction system"/>
    <property type="evidence" value="ECO:0007669"/>
    <property type="project" value="InterPro"/>
</dbReference>
<comment type="similarity">
    <text evidence="1">Belongs to the AfsR/DnrI/RedD regulatory family.</text>
</comment>
<proteinExistence type="inferred from homology"/>
<dbReference type="InterPro" id="IPR011990">
    <property type="entry name" value="TPR-like_helical_dom_sf"/>
</dbReference>
<sequence length="970" mass="103485">MRFGFLGPVQAHQDDGTPVDLGGPKVRTLLALLAAEAGRIVPAETLIDGLYADTPPDGAANALQSQVSRLRRVLGPGLVEFHPTGYRLAVDPSTVDAHRFAALAADGRAALDRGEHQSAEEHLTEALALWRGEPPAELGPSHWPELHLTAIEDQARAALALGRPGLVPALRAHLGAHPLRERLWALLIRAQLADGRPAEALAAFEQARTRLAEELGADPSAELAEAHQLALRGEDRRATPLPAQLTSFIGRVEDLVRVRALLREHRLVTLTGPGGAGKTRLAIEAATDLPACFLALAPLTEGADLPRALLAALGVREGAREPLDRLRAALADRPPLLVLDNCEHLVQPVAELTADLLRANPALRVLATSREGLGITGEARHPVPSLEPRAAAALFADRARAADPGHDPAAHPDLVERICQALDGLPLAIELAAARVRTLPVAQIAARLDDRFGLLARGERTAAARHRSLRGVVEWSWDLLDGPERVLAGRLTVFAGGATLPALTEVCAVPDLLGALTGLVDKSLVTRDGERYRMAETIRAFCAERLADTGETTRLRHAHAQHFLALAQQASPSLLRAEQLDWLTRLDAEHDNLVTALRWTIDTDRPSALRLTAALAPYWWLRGRRAEGAHLTGPLTSQLGAIAPPDLADEYALCVLTTAFGTPDHTHLRPHLGEVRRVMAARTSAPRQPLLWVLWGVVAGPPADPEATARQYGALFTADPWSRALRDLSSGVIAVFRGDTVTGETHLRTALTSFRALGERWATIQALADLAPLAERRGDRPHAHELYAEAITLAQELGATEEAADLLNRRASGHLAHGDLPAAHTDLTQVAILGRQAGAPDWVAIAQLGQAELAFHTGDLDTARTLCAQALAASPPGAFATEELRCRSQTTLARIELTTGHPESAKPLLKEAFTVAAARGNLPLLATILAALADLTGDPALRQATTALTTPAPTPEATQTALTLATRHLA</sequence>
<evidence type="ECO:0000313" key="6">
    <source>
        <dbReference type="Proteomes" id="UP000533598"/>
    </source>
</evidence>
<dbReference type="Pfam" id="PF00486">
    <property type="entry name" value="Trans_reg_C"/>
    <property type="match status" value="1"/>
</dbReference>
<dbReference type="Proteomes" id="UP000533598">
    <property type="component" value="Unassembled WGS sequence"/>
</dbReference>
<evidence type="ECO:0000256" key="2">
    <source>
        <dbReference type="ARBA" id="ARBA00023125"/>
    </source>
</evidence>
<organism evidence="5 6">
    <name type="scientific">Crossiella cryophila</name>
    <dbReference type="NCBI Taxonomy" id="43355"/>
    <lineage>
        <taxon>Bacteria</taxon>
        <taxon>Bacillati</taxon>
        <taxon>Actinomycetota</taxon>
        <taxon>Actinomycetes</taxon>
        <taxon>Pseudonocardiales</taxon>
        <taxon>Pseudonocardiaceae</taxon>
        <taxon>Crossiella</taxon>
    </lineage>
</organism>
<dbReference type="InterPro" id="IPR019734">
    <property type="entry name" value="TPR_rpt"/>
</dbReference>
<dbReference type="SUPFAM" id="SSF46894">
    <property type="entry name" value="C-terminal effector domain of the bipartite response regulators"/>
    <property type="match status" value="1"/>
</dbReference>
<dbReference type="SMART" id="SM01043">
    <property type="entry name" value="BTAD"/>
    <property type="match status" value="1"/>
</dbReference>
<dbReference type="InterPro" id="IPR016032">
    <property type="entry name" value="Sig_transdc_resp-reg_C-effctor"/>
</dbReference>
<dbReference type="InterPro" id="IPR036388">
    <property type="entry name" value="WH-like_DNA-bd_sf"/>
</dbReference>
<dbReference type="Gene3D" id="1.25.40.10">
    <property type="entry name" value="Tetratricopeptide repeat domain"/>
    <property type="match status" value="3"/>
</dbReference>
<name>A0A7W7CHE3_9PSEU</name>
<dbReference type="PANTHER" id="PTHR47691">
    <property type="entry name" value="REGULATOR-RELATED"/>
    <property type="match status" value="1"/>
</dbReference>
<dbReference type="SMART" id="SM00028">
    <property type="entry name" value="TPR"/>
    <property type="match status" value="4"/>
</dbReference>
<dbReference type="InterPro" id="IPR005158">
    <property type="entry name" value="BTAD"/>
</dbReference>
<dbReference type="SUPFAM" id="SSF52540">
    <property type="entry name" value="P-loop containing nucleoside triphosphate hydrolases"/>
    <property type="match status" value="1"/>
</dbReference>
<evidence type="ECO:0000313" key="5">
    <source>
        <dbReference type="EMBL" id="MBB4681310.1"/>
    </source>
</evidence>
<dbReference type="GO" id="GO:0003677">
    <property type="term" value="F:DNA binding"/>
    <property type="evidence" value="ECO:0007669"/>
    <property type="project" value="UniProtKB-UniRule"/>
</dbReference>
<accession>A0A7W7CHE3</accession>
<gene>
    <name evidence="5" type="ORF">HNR67_007428</name>
</gene>
<dbReference type="SMART" id="SM00862">
    <property type="entry name" value="Trans_reg_C"/>
    <property type="match status" value="1"/>
</dbReference>
<evidence type="ECO:0000256" key="3">
    <source>
        <dbReference type="PROSITE-ProRule" id="PRU01091"/>
    </source>
</evidence>
<feature type="domain" description="OmpR/PhoB-type" evidence="4">
    <location>
        <begin position="1"/>
        <end position="90"/>
    </location>
</feature>
<evidence type="ECO:0000259" key="4">
    <source>
        <dbReference type="PROSITE" id="PS51755"/>
    </source>
</evidence>
<dbReference type="PROSITE" id="PS51755">
    <property type="entry name" value="OMPR_PHOB"/>
    <property type="match status" value="1"/>
</dbReference>
<reference evidence="5 6" key="1">
    <citation type="submission" date="2020-08" db="EMBL/GenBank/DDBJ databases">
        <title>Sequencing the genomes of 1000 actinobacteria strains.</title>
        <authorList>
            <person name="Klenk H.-P."/>
        </authorList>
    </citation>
    <scope>NUCLEOTIDE SEQUENCE [LARGE SCALE GENOMIC DNA]</scope>
    <source>
        <strain evidence="5 6">DSM 44230</strain>
    </source>
</reference>
<dbReference type="RefSeq" id="WP_185007792.1">
    <property type="nucleotide sequence ID" value="NZ_JACHMH010000001.1"/>
</dbReference>
<comment type="caution">
    <text evidence="5">The sequence shown here is derived from an EMBL/GenBank/DDBJ whole genome shotgun (WGS) entry which is preliminary data.</text>
</comment>
<keyword evidence="2 3" id="KW-0238">DNA-binding</keyword>
<dbReference type="AlphaFoldDB" id="A0A7W7CHE3"/>
<dbReference type="GO" id="GO:0006355">
    <property type="term" value="P:regulation of DNA-templated transcription"/>
    <property type="evidence" value="ECO:0007669"/>
    <property type="project" value="InterPro"/>
</dbReference>
<dbReference type="InterPro" id="IPR027417">
    <property type="entry name" value="P-loop_NTPase"/>
</dbReference>
<evidence type="ECO:0000256" key="1">
    <source>
        <dbReference type="ARBA" id="ARBA00005820"/>
    </source>
</evidence>
<dbReference type="InterPro" id="IPR001867">
    <property type="entry name" value="OmpR/PhoB-type_DNA-bd"/>
</dbReference>
<dbReference type="PRINTS" id="PR00364">
    <property type="entry name" value="DISEASERSIST"/>
</dbReference>
<dbReference type="SUPFAM" id="SSF48452">
    <property type="entry name" value="TPR-like"/>
    <property type="match status" value="2"/>
</dbReference>
<feature type="DNA-binding region" description="OmpR/PhoB-type" evidence="3">
    <location>
        <begin position="1"/>
        <end position="90"/>
    </location>
</feature>
<keyword evidence="6" id="KW-1185">Reference proteome</keyword>
<dbReference type="CDD" id="cd15831">
    <property type="entry name" value="BTAD"/>
    <property type="match status" value="1"/>
</dbReference>
<protein>
    <submittedName>
        <fullName evidence="5">Putative ATPase/DNA-binding SARP family transcriptional activator</fullName>
    </submittedName>
</protein>
<dbReference type="Gene3D" id="1.10.10.10">
    <property type="entry name" value="Winged helix-like DNA-binding domain superfamily/Winged helix DNA-binding domain"/>
    <property type="match status" value="1"/>
</dbReference>